<dbReference type="GO" id="GO:0031201">
    <property type="term" value="C:SNARE complex"/>
    <property type="evidence" value="ECO:0007669"/>
    <property type="project" value="TreeGrafter"/>
</dbReference>
<dbReference type="SUPFAM" id="SSF58038">
    <property type="entry name" value="SNARE fusion complex"/>
    <property type="match status" value="1"/>
</dbReference>
<keyword evidence="4" id="KW-0653">Protein transport</keyword>
<evidence type="ECO:0000256" key="6">
    <source>
        <dbReference type="ARBA" id="ARBA00023136"/>
    </source>
</evidence>
<keyword evidence="5 8" id="KW-1133">Transmembrane helix</keyword>
<evidence type="ECO:0000313" key="9">
    <source>
        <dbReference type="EMBL" id="KAJ8608251.1"/>
    </source>
</evidence>
<protein>
    <recommendedName>
        <fullName evidence="11">t-SNARE coiled-coil homology domain-containing protein</fullName>
    </recommendedName>
</protein>
<dbReference type="AlphaFoldDB" id="A0AAD7UL10"/>
<dbReference type="EMBL" id="JAQMWT010000178">
    <property type="protein sequence ID" value="KAJ8608251.1"/>
    <property type="molecule type" value="Genomic_DNA"/>
</dbReference>
<dbReference type="GO" id="GO:0005789">
    <property type="term" value="C:endoplasmic reticulum membrane"/>
    <property type="evidence" value="ECO:0007669"/>
    <property type="project" value="TreeGrafter"/>
</dbReference>
<feature type="coiled-coil region" evidence="7">
    <location>
        <begin position="31"/>
        <end position="58"/>
    </location>
</feature>
<dbReference type="GO" id="GO:0012507">
    <property type="term" value="C:ER to Golgi transport vesicle membrane"/>
    <property type="evidence" value="ECO:0007669"/>
    <property type="project" value="TreeGrafter"/>
</dbReference>
<feature type="transmembrane region" description="Helical" evidence="8">
    <location>
        <begin position="71"/>
        <end position="92"/>
    </location>
</feature>
<accession>A0AAD7UL10</accession>
<dbReference type="GO" id="GO:0005484">
    <property type="term" value="F:SNAP receptor activity"/>
    <property type="evidence" value="ECO:0007669"/>
    <property type="project" value="TreeGrafter"/>
</dbReference>
<evidence type="ECO:0000256" key="2">
    <source>
        <dbReference type="ARBA" id="ARBA00022448"/>
    </source>
</evidence>
<keyword evidence="3 8" id="KW-0812">Transmembrane</keyword>
<gene>
    <name evidence="9" type="ORF">CTAYLR_009487</name>
</gene>
<dbReference type="Pfam" id="PF12352">
    <property type="entry name" value="V-SNARE_C"/>
    <property type="match status" value="1"/>
</dbReference>
<dbReference type="GO" id="GO:0006906">
    <property type="term" value="P:vesicle fusion"/>
    <property type="evidence" value="ECO:0007669"/>
    <property type="project" value="TreeGrafter"/>
</dbReference>
<sequence>MPAATTEEVLESATKTVAETERVAAATLGQLQDQGSQLERAETRIGETEETVREAKSVLRLMAYRIFKEKLRLWLVVLFLFSVDVLLAYRLATNKGRI</sequence>
<keyword evidence="7" id="KW-0175">Coiled coil</keyword>
<evidence type="ECO:0000256" key="5">
    <source>
        <dbReference type="ARBA" id="ARBA00022989"/>
    </source>
</evidence>
<evidence type="ECO:0000313" key="10">
    <source>
        <dbReference type="Proteomes" id="UP001230188"/>
    </source>
</evidence>
<reference evidence="9" key="1">
    <citation type="submission" date="2023-01" db="EMBL/GenBank/DDBJ databases">
        <title>Metagenome sequencing of chrysophaentin producing Chrysophaeum taylorii.</title>
        <authorList>
            <person name="Davison J."/>
            <person name="Bewley C."/>
        </authorList>
    </citation>
    <scope>NUCLEOTIDE SEQUENCE</scope>
    <source>
        <strain evidence="9">NIES-1699</strain>
    </source>
</reference>
<dbReference type="GO" id="GO:0000149">
    <property type="term" value="F:SNARE binding"/>
    <property type="evidence" value="ECO:0007669"/>
    <property type="project" value="TreeGrafter"/>
</dbReference>
<proteinExistence type="predicted"/>
<evidence type="ECO:0000256" key="8">
    <source>
        <dbReference type="SAM" id="Phobius"/>
    </source>
</evidence>
<keyword evidence="2" id="KW-0813">Transport</keyword>
<dbReference type="PANTHER" id="PTHR21230">
    <property type="entry name" value="VESICLE TRANSPORT V-SNARE PROTEIN VTI1-RELATED"/>
    <property type="match status" value="1"/>
</dbReference>
<dbReference type="GO" id="GO:0015031">
    <property type="term" value="P:protein transport"/>
    <property type="evidence" value="ECO:0007669"/>
    <property type="project" value="UniProtKB-KW"/>
</dbReference>
<evidence type="ECO:0000256" key="3">
    <source>
        <dbReference type="ARBA" id="ARBA00022692"/>
    </source>
</evidence>
<evidence type="ECO:0000256" key="4">
    <source>
        <dbReference type="ARBA" id="ARBA00022927"/>
    </source>
</evidence>
<evidence type="ECO:0000256" key="7">
    <source>
        <dbReference type="SAM" id="Coils"/>
    </source>
</evidence>
<keyword evidence="6 8" id="KW-0472">Membrane</keyword>
<evidence type="ECO:0000256" key="1">
    <source>
        <dbReference type="ARBA" id="ARBA00004211"/>
    </source>
</evidence>
<dbReference type="GO" id="GO:0005794">
    <property type="term" value="C:Golgi apparatus"/>
    <property type="evidence" value="ECO:0007669"/>
    <property type="project" value="TreeGrafter"/>
</dbReference>
<name>A0AAD7UL10_9STRA</name>
<dbReference type="GO" id="GO:0031902">
    <property type="term" value="C:late endosome membrane"/>
    <property type="evidence" value="ECO:0007669"/>
    <property type="project" value="TreeGrafter"/>
</dbReference>
<dbReference type="PANTHER" id="PTHR21230:SF26">
    <property type="entry name" value="VESICLE TRANSPORT THROUGH INTERACTION WITH T-SNARES HOMOLOG 1A"/>
    <property type="match status" value="1"/>
</dbReference>
<dbReference type="Gene3D" id="1.20.5.110">
    <property type="match status" value="1"/>
</dbReference>
<comment type="caution">
    <text evidence="9">The sequence shown here is derived from an EMBL/GenBank/DDBJ whole genome shotgun (WGS) entry which is preliminary data.</text>
</comment>
<evidence type="ECO:0008006" key="11">
    <source>
        <dbReference type="Google" id="ProtNLM"/>
    </source>
</evidence>
<dbReference type="Proteomes" id="UP001230188">
    <property type="component" value="Unassembled WGS sequence"/>
</dbReference>
<keyword evidence="10" id="KW-1185">Reference proteome</keyword>
<comment type="subcellular location">
    <subcellularLocation>
        <location evidence="1">Membrane</location>
        <topology evidence="1">Single-pass type IV membrane protein</topology>
    </subcellularLocation>
</comment>
<organism evidence="9 10">
    <name type="scientific">Chrysophaeum taylorii</name>
    <dbReference type="NCBI Taxonomy" id="2483200"/>
    <lineage>
        <taxon>Eukaryota</taxon>
        <taxon>Sar</taxon>
        <taxon>Stramenopiles</taxon>
        <taxon>Ochrophyta</taxon>
        <taxon>Pelagophyceae</taxon>
        <taxon>Pelagomonadales</taxon>
        <taxon>Pelagomonadaceae</taxon>
        <taxon>Chrysophaeum</taxon>
    </lineage>
</organism>